<dbReference type="EMBL" id="JBHUKR010000006">
    <property type="protein sequence ID" value="MFD2416548.1"/>
    <property type="molecule type" value="Genomic_DNA"/>
</dbReference>
<keyword evidence="3" id="KW-1185">Reference proteome</keyword>
<dbReference type="InterPro" id="IPR006683">
    <property type="entry name" value="Thioestr_dom"/>
</dbReference>
<dbReference type="CDD" id="cd03443">
    <property type="entry name" value="PaaI_thioesterase"/>
    <property type="match status" value="1"/>
</dbReference>
<sequence>MTTTNQHPGEDLPDLERRIPSEYRPLAQEGFLGYLGGIWVRQADGCVDTCLLIAADHLNPNGTVHGGVLLSLLDYTLGATAEAALGQGTGRHPATISLTTHFLAAADRRDLLFGTAQVLRRTRTLSFVEGQVSSGGRPVASASAVFRNPALA</sequence>
<comment type="caution">
    <text evidence="2">The sequence shown here is derived from an EMBL/GenBank/DDBJ whole genome shotgun (WGS) entry which is preliminary data.</text>
</comment>
<dbReference type="InterPro" id="IPR029069">
    <property type="entry name" value="HotDog_dom_sf"/>
</dbReference>
<protein>
    <submittedName>
        <fullName evidence="2">PaaI family thioesterase</fullName>
        <ecNumber evidence="2">3.1.2.-</ecNumber>
    </submittedName>
</protein>
<reference evidence="3" key="1">
    <citation type="journal article" date="2019" name="Int. J. Syst. Evol. Microbiol.">
        <title>The Global Catalogue of Microorganisms (GCM) 10K type strain sequencing project: providing services to taxonomists for standard genome sequencing and annotation.</title>
        <authorList>
            <consortium name="The Broad Institute Genomics Platform"/>
            <consortium name="The Broad Institute Genome Sequencing Center for Infectious Disease"/>
            <person name="Wu L."/>
            <person name="Ma J."/>
        </authorList>
    </citation>
    <scope>NUCLEOTIDE SEQUENCE [LARGE SCALE GENOMIC DNA]</scope>
    <source>
        <strain evidence="3">CGMCC 4.7645</strain>
    </source>
</reference>
<dbReference type="Pfam" id="PF03061">
    <property type="entry name" value="4HBT"/>
    <property type="match status" value="1"/>
</dbReference>
<dbReference type="PANTHER" id="PTHR43240">
    <property type="entry name" value="1,4-DIHYDROXY-2-NAPHTHOYL-COA THIOESTERASE 1"/>
    <property type="match status" value="1"/>
</dbReference>
<name>A0ABW5FNW6_9PSEU</name>
<dbReference type="RefSeq" id="WP_378263432.1">
    <property type="nucleotide sequence ID" value="NZ_JBHUKR010000006.1"/>
</dbReference>
<dbReference type="Gene3D" id="3.10.129.10">
    <property type="entry name" value="Hotdog Thioesterase"/>
    <property type="match status" value="1"/>
</dbReference>
<organism evidence="2 3">
    <name type="scientific">Amycolatopsis pigmentata</name>
    <dbReference type="NCBI Taxonomy" id="450801"/>
    <lineage>
        <taxon>Bacteria</taxon>
        <taxon>Bacillati</taxon>
        <taxon>Actinomycetota</taxon>
        <taxon>Actinomycetes</taxon>
        <taxon>Pseudonocardiales</taxon>
        <taxon>Pseudonocardiaceae</taxon>
        <taxon>Amycolatopsis</taxon>
    </lineage>
</organism>
<dbReference type="Proteomes" id="UP001597417">
    <property type="component" value="Unassembled WGS sequence"/>
</dbReference>
<dbReference type="EC" id="3.1.2.-" evidence="2"/>
<feature type="domain" description="Thioesterase" evidence="1">
    <location>
        <begin position="61"/>
        <end position="137"/>
    </location>
</feature>
<proteinExistence type="predicted"/>
<accession>A0ABW5FNW6</accession>
<dbReference type="GO" id="GO:0016787">
    <property type="term" value="F:hydrolase activity"/>
    <property type="evidence" value="ECO:0007669"/>
    <property type="project" value="UniProtKB-KW"/>
</dbReference>
<evidence type="ECO:0000259" key="1">
    <source>
        <dbReference type="Pfam" id="PF03061"/>
    </source>
</evidence>
<evidence type="ECO:0000313" key="2">
    <source>
        <dbReference type="EMBL" id="MFD2416548.1"/>
    </source>
</evidence>
<gene>
    <name evidence="2" type="ORF">ACFSXZ_09400</name>
</gene>
<evidence type="ECO:0000313" key="3">
    <source>
        <dbReference type="Proteomes" id="UP001597417"/>
    </source>
</evidence>
<keyword evidence="2" id="KW-0378">Hydrolase</keyword>
<dbReference type="SUPFAM" id="SSF54637">
    <property type="entry name" value="Thioesterase/thiol ester dehydrase-isomerase"/>
    <property type="match status" value="1"/>
</dbReference>
<dbReference type="PANTHER" id="PTHR43240:SF20">
    <property type="entry name" value="MEDIUM_LONG-CHAIN ACYL-COA THIOESTERASE YIGI"/>
    <property type="match status" value="1"/>
</dbReference>